<evidence type="ECO:0000313" key="2">
    <source>
        <dbReference type="Proteomes" id="UP000029221"/>
    </source>
</evidence>
<protein>
    <recommendedName>
        <fullName evidence="3">DUF4249 domain-containing protein</fullName>
    </recommendedName>
</protein>
<evidence type="ECO:0000313" key="1">
    <source>
        <dbReference type="EMBL" id="GAK96504.1"/>
    </source>
</evidence>
<accession>A0A090Q0C3</accession>
<keyword evidence="2" id="KW-1185">Reference proteome</keyword>
<dbReference type="eggNOG" id="ENOG502ZCA0">
    <property type="taxonomic scope" value="Bacteria"/>
</dbReference>
<evidence type="ECO:0008006" key="3">
    <source>
        <dbReference type="Google" id="ProtNLM"/>
    </source>
</evidence>
<dbReference type="Proteomes" id="UP000029221">
    <property type="component" value="Unassembled WGS sequence"/>
</dbReference>
<dbReference type="PROSITE" id="PS51257">
    <property type="entry name" value="PROKAR_LIPOPROTEIN"/>
    <property type="match status" value="1"/>
</dbReference>
<sequence>MKYLYIIMFLFLGIVSCEDVVEVDLDTATPRLVIDAALELNEDGSTTSTVSLSRTAGFYEEDNPIVTNASVVINESNGTTHSFRHIGGGVYESNTINLIDNEVYTLIVEDGNDIYTASQTLERTVPIATVEQLVLDNLDPEITRITVLYDDPVGLGDNYLFTYQDQYNDELDVGDDEFTDGNRAPSIFFMEDLPVGTVITLGIKGIDSDCYRFYETLLQQTESGGPFDTQPATVRGNIVNSVNEENFPFGYFRISEVFFTEYTVQ</sequence>
<dbReference type="RefSeq" id="WP_042277822.1">
    <property type="nucleotide sequence ID" value="NZ_BBML01000002.1"/>
</dbReference>
<dbReference type="STRING" id="319236.BST91_07795"/>
<comment type="caution">
    <text evidence="1">The sequence shown here is derived from an EMBL/GenBank/DDBJ whole genome shotgun (WGS) entry which is preliminary data.</text>
</comment>
<dbReference type="AlphaFoldDB" id="A0A090Q0C3"/>
<name>A0A090Q0C3_9FLAO</name>
<organism evidence="1 2">
    <name type="scientific">Nonlabens tegetincola</name>
    <dbReference type="NCBI Taxonomy" id="323273"/>
    <lineage>
        <taxon>Bacteria</taxon>
        <taxon>Pseudomonadati</taxon>
        <taxon>Bacteroidota</taxon>
        <taxon>Flavobacteriia</taxon>
        <taxon>Flavobacteriales</taxon>
        <taxon>Flavobacteriaceae</taxon>
        <taxon>Nonlabens</taxon>
    </lineage>
</organism>
<dbReference type="InterPro" id="IPR025345">
    <property type="entry name" value="DUF4249"/>
</dbReference>
<reference evidence="1" key="1">
    <citation type="journal article" date="2014" name="Genome Announc.">
        <title>Draft Genome Sequences of Marine Flavobacterium Nonlabens Strains NR17, NR24, NR27, NR32, NR33, and Ara13.</title>
        <authorList>
            <person name="Nakanishi M."/>
            <person name="Meirelles P."/>
            <person name="Suzuki R."/>
            <person name="Takatani N."/>
            <person name="Mino S."/>
            <person name="Suda W."/>
            <person name="Oshima K."/>
            <person name="Hattori M."/>
            <person name="Ohkuma M."/>
            <person name="Hosokawa M."/>
            <person name="Miyashita K."/>
            <person name="Thompson F.L."/>
            <person name="Niwa A."/>
            <person name="Sawabe T."/>
            <person name="Sawabe T."/>
        </authorList>
    </citation>
    <scope>NUCLEOTIDE SEQUENCE [LARGE SCALE GENOMIC DNA]</scope>
    <source>
        <strain evidence="1">JCM 19294</strain>
    </source>
</reference>
<dbReference type="Pfam" id="PF14054">
    <property type="entry name" value="DUF4249"/>
    <property type="match status" value="1"/>
</dbReference>
<dbReference type="EMBL" id="BBML01000002">
    <property type="protein sequence ID" value="GAK96504.1"/>
    <property type="molecule type" value="Genomic_DNA"/>
</dbReference>
<proteinExistence type="predicted"/>
<gene>
    <name evidence="1" type="ORF">JCM19294_2017</name>
</gene>